<dbReference type="GO" id="GO:1990756">
    <property type="term" value="F:ubiquitin-like ligase-substrate adaptor activity"/>
    <property type="evidence" value="ECO:0007669"/>
    <property type="project" value="TreeGrafter"/>
</dbReference>
<reference evidence="3" key="1">
    <citation type="submission" date="2021-12" db="EMBL/GenBank/DDBJ databases">
        <authorList>
            <person name="King R."/>
        </authorList>
    </citation>
    <scope>NUCLEOTIDE SEQUENCE</scope>
</reference>
<dbReference type="GO" id="GO:0019005">
    <property type="term" value="C:SCF ubiquitin ligase complex"/>
    <property type="evidence" value="ECO:0007669"/>
    <property type="project" value="TreeGrafter"/>
</dbReference>
<protein>
    <recommendedName>
        <fullName evidence="2">F-box domain-containing protein</fullName>
    </recommendedName>
</protein>
<accession>A0A9P0A3T7</accession>
<feature type="domain" description="F-box" evidence="2">
    <location>
        <begin position="3"/>
        <end position="56"/>
    </location>
</feature>
<dbReference type="SUPFAM" id="SSF81383">
    <property type="entry name" value="F-box domain"/>
    <property type="match status" value="1"/>
</dbReference>
<dbReference type="KEGG" id="btab:109040445"/>
<dbReference type="Proteomes" id="UP001152759">
    <property type="component" value="Chromosome 1"/>
</dbReference>
<organism evidence="3 4">
    <name type="scientific">Bemisia tabaci</name>
    <name type="common">Sweetpotato whitefly</name>
    <name type="synonym">Aleurodes tabaci</name>
    <dbReference type="NCBI Taxonomy" id="7038"/>
    <lineage>
        <taxon>Eukaryota</taxon>
        <taxon>Metazoa</taxon>
        <taxon>Ecdysozoa</taxon>
        <taxon>Arthropoda</taxon>
        <taxon>Hexapoda</taxon>
        <taxon>Insecta</taxon>
        <taxon>Pterygota</taxon>
        <taxon>Neoptera</taxon>
        <taxon>Paraneoptera</taxon>
        <taxon>Hemiptera</taxon>
        <taxon>Sternorrhyncha</taxon>
        <taxon>Aleyrodoidea</taxon>
        <taxon>Aleyrodidae</taxon>
        <taxon>Aleyrodinae</taxon>
        <taxon>Bemisia</taxon>
    </lineage>
</organism>
<dbReference type="Gene3D" id="2.120.10.80">
    <property type="entry name" value="Kelch-type beta propeller"/>
    <property type="match status" value="1"/>
</dbReference>
<dbReference type="OrthoDB" id="9973021at2759"/>
<dbReference type="EMBL" id="OU963862">
    <property type="protein sequence ID" value="CAH0382624.1"/>
    <property type="molecule type" value="Genomic_DNA"/>
</dbReference>
<dbReference type="SMART" id="SM00256">
    <property type="entry name" value="FBOX"/>
    <property type="match status" value="1"/>
</dbReference>
<dbReference type="InterPro" id="IPR036047">
    <property type="entry name" value="F-box-like_dom_sf"/>
</dbReference>
<gene>
    <name evidence="3" type="ORF">BEMITA_LOCUS2142</name>
</gene>
<evidence type="ECO:0000313" key="3">
    <source>
        <dbReference type="EMBL" id="CAH0382624.1"/>
    </source>
</evidence>
<dbReference type="AlphaFoldDB" id="A0A9P0A3T7"/>
<proteinExistence type="predicted"/>
<dbReference type="Pfam" id="PF12937">
    <property type="entry name" value="F-box-like"/>
    <property type="match status" value="1"/>
</dbReference>
<dbReference type="InterPro" id="IPR015915">
    <property type="entry name" value="Kelch-typ_b-propeller"/>
</dbReference>
<dbReference type="Pfam" id="PF13415">
    <property type="entry name" value="Beta-prop_FBX42"/>
    <property type="match status" value="1"/>
</dbReference>
<keyword evidence="4" id="KW-1185">Reference proteome</keyword>
<feature type="compositionally biased region" description="Polar residues" evidence="1">
    <location>
        <begin position="398"/>
        <end position="412"/>
    </location>
</feature>
<evidence type="ECO:0000259" key="2">
    <source>
        <dbReference type="PROSITE" id="PS50181"/>
    </source>
</evidence>
<feature type="region of interest" description="Disordered" evidence="1">
    <location>
        <begin position="363"/>
        <end position="422"/>
    </location>
</feature>
<sequence length="573" mass="64956">MHTSSINDLPDEILEYILSFLPPYEDLDQCMVVCKRWQKNVQNVIRHTRNKFYRAINNFDVRWTSLPSSSKQVTITKRYSHSACYHDNALYVFGGCTCTFTTFNDLWRLNLSTRQWDRLLTLGTYPSPKAYATLVHYKESMILFGGWTHPLPYPLHQAWKTYNELHIYETLDNRWRAISSLASPPAMAGHSATVHDKTMVVFGGLHERNGSSNDVWCLDLESFAWMKQSTSDEKPVRRYGQSQIYIDENNLMIIGGCREKPFKVLSDVWLLEMRDSVWQWHEINVRNVQWAASHIWCNPASKIGDIVVVLSRNPKMAPEFSYSKWVPNPPHQRSADRLQLDVEYVPNSIRRASESVVTSKPIDRDINVNGRRGSLSRNSDSLGASTTSSQASSSRSLNGTISRPDSCQQNLGDSPVLRERTRRIPDVSNQSSNAMAAFRDATPCHATSRHREKQLEAIKRMEERILKIKNDASKPVKISESGPSKMAMFVLDISKIVTHKYVTWLPIKTVASCSPANTILYSLTLGNGELIMFGGIQKDPASITQIQNNTAQAPTTNSVSNSLHFISAIRGVI</sequence>
<dbReference type="InterPro" id="IPR001810">
    <property type="entry name" value="F-box_dom"/>
</dbReference>
<dbReference type="PROSITE" id="PS50181">
    <property type="entry name" value="FBOX"/>
    <property type="match status" value="1"/>
</dbReference>
<dbReference type="PANTHER" id="PTHR46432:SF1">
    <property type="entry name" value="F-BOX ONLY PROTEIN 42"/>
    <property type="match status" value="1"/>
</dbReference>
<dbReference type="PANTHER" id="PTHR46432">
    <property type="entry name" value="F-BOX ONLY PROTEIN 42"/>
    <property type="match status" value="1"/>
</dbReference>
<evidence type="ECO:0000256" key="1">
    <source>
        <dbReference type="SAM" id="MobiDB-lite"/>
    </source>
</evidence>
<dbReference type="InterPro" id="IPR052821">
    <property type="entry name" value="F-box_only_SRC"/>
</dbReference>
<dbReference type="Gene3D" id="1.20.1280.50">
    <property type="match status" value="1"/>
</dbReference>
<feature type="compositionally biased region" description="Low complexity" evidence="1">
    <location>
        <begin position="381"/>
        <end position="397"/>
    </location>
</feature>
<dbReference type="SUPFAM" id="SSF117281">
    <property type="entry name" value="Kelch motif"/>
    <property type="match status" value="1"/>
</dbReference>
<evidence type="ECO:0000313" key="4">
    <source>
        <dbReference type="Proteomes" id="UP001152759"/>
    </source>
</evidence>
<name>A0A9P0A3T7_BEMTA</name>
<dbReference type="CDD" id="cd22110">
    <property type="entry name" value="F-box_FBXO42"/>
    <property type="match status" value="1"/>
</dbReference>